<organism evidence="1 2">
    <name type="scientific">Psilocybe cyanescens</name>
    <dbReference type="NCBI Taxonomy" id="93625"/>
    <lineage>
        <taxon>Eukaryota</taxon>
        <taxon>Fungi</taxon>
        <taxon>Dikarya</taxon>
        <taxon>Basidiomycota</taxon>
        <taxon>Agaricomycotina</taxon>
        <taxon>Agaricomycetes</taxon>
        <taxon>Agaricomycetidae</taxon>
        <taxon>Agaricales</taxon>
        <taxon>Agaricineae</taxon>
        <taxon>Strophariaceae</taxon>
        <taxon>Psilocybe</taxon>
    </lineage>
</organism>
<accession>A0A409XH31</accession>
<gene>
    <name evidence="1" type="ORF">CVT25_006643</name>
</gene>
<comment type="caution">
    <text evidence="1">The sequence shown here is derived from an EMBL/GenBank/DDBJ whole genome shotgun (WGS) entry which is preliminary data.</text>
</comment>
<dbReference type="EMBL" id="NHYD01001718">
    <property type="protein sequence ID" value="PPQ90066.1"/>
    <property type="molecule type" value="Genomic_DNA"/>
</dbReference>
<keyword evidence="2" id="KW-1185">Reference proteome</keyword>
<protein>
    <submittedName>
        <fullName evidence="1">Uncharacterized protein</fullName>
    </submittedName>
</protein>
<sequence length="140" mass="15826">MLSRAPTPGSRSLFIFDPEEEYGGNPYAFLEETPEPEFSFGMDADGILRVHMTPYVDKGKHRAVDLVQAKMDLHPHAVDENGNKVSQDYRDSINFGMPSPYRDYEDEVANNTEYLYVNPLAPFHCKPLNMLLPADQAVDS</sequence>
<reference evidence="1 2" key="1">
    <citation type="journal article" date="2018" name="Evol. Lett.">
        <title>Horizontal gene cluster transfer increased hallucinogenic mushroom diversity.</title>
        <authorList>
            <person name="Reynolds H.T."/>
            <person name="Vijayakumar V."/>
            <person name="Gluck-Thaler E."/>
            <person name="Korotkin H.B."/>
            <person name="Matheny P.B."/>
            <person name="Slot J.C."/>
        </authorList>
    </citation>
    <scope>NUCLEOTIDE SEQUENCE [LARGE SCALE GENOMIC DNA]</scope>
    <source>
        <strain evidence="1 2">2631</strain>
    </source>
</reference>
<name>A0A409XH31_PSICY</name>
<dbReference type="InParanoid" id="A0A409XH31"/>
<proteinExistence type="predicted"/>
<evidence type="ECO:0000313" key="2">
    <source>
        <dbReference type="Proteomes" id="UP000283269"/>
    </source>
</evidence>
<evidence type="ECO:0000313" key="1">
    <source>
        <dbReference type="EMBL" id="PPQ90066.1"/>
    </source>
</evidence>
<dbReference type="AlphaFoldDB" id="A0A409XH31"/>
<dbReference type="Proteomes" id="UP000283269">
    <property type="component" value="Unassembled WGS sequence"/>
</dbReference>